<dbReference type="OrthoDB" id="429143at2759"/>
<dbReference type="AlphaFoldDB" id="A0A8J2JDY5"/>
<dbReference type="Proteomes" id="UP000708208">
    <property type="component" value="Unassembled WGS sequence"/>
</dbReference>
<reference evidence="1" key="1">
    <citation type="submission" date="2021-06" db="EMBL/GenBank/DDBJ databases">
        <authorList>
            <person name="Hodson N. C."/>
            <person name="Mongue J. A."/>
            <person name="Jaron S. K."/>
        </authorList>
    </citation>
    <scope>NUCLEOTIDE SEQUENCE</scope>
</reference>
<organism evidence="1 2">
    <name type="scientific">Allacma fusca</name>
    <dbReference type="NCBI Taxonomy" id="39272"/>
    <lineage>
        <taxon>Eukaryota</taxon>
        <taxon>Metazoa</taxon>
        <taxon>Ecdysozoa</taxon>
        <taxon>Arthropoda</taxon>
        <taxon>Hexapoda</taxon>
        <taxon>Collembola</taxon>
        <taxon>Symphypleona</taxon>
        <taxon>Sminthuridae</taxon>
        <taxon>Allacma</taxon>
    </lineage>
</organism>
<name>A0A8J2JDY5_9HEXA</name>
<evidence type="ECO:0000313" key="2">
    <source>
        <dbReference type="Proteomes" id="UP000708208"/>
    </source>
</evidence>
<keyword evidence="2" id="KW-1185">Reference proteome</keyword>
<protein>
    <submittedName>
        <fullName evidence="1">Uncharacterized protein</fullName>
    </submittedName>
</protein>
<proteinExistence type="predicted"/>
<comment type="caution">
    <text evidence="1">The sequence shown here is derived from an EMBL/GenBank/DDBJ whole genome shotgun (WGS) entry which is preliminary data.</text>
</comment>
<feature type="non-terminal residue" evidence="1">
    <location>
        <position position="72"/>
    </location>
</feature>
<accession>A0A8J2JDY5</accession>
<dbReference type="EMBL" id="CAJVCH010035577">
    <property type="protein sequence ID" value="CAG7716052.1"/>
    <property type="molecule type" value="Genomic_DNA"/>
</dbReference>
<evidence type="ECO:0000313" key="1">
    <source>
        <dbReference type="EMBL" id="CAG7716052.1"/>
    </source>
</evidence>
<gene>
    <name evidence="1" type="ORF">AFUS01_LOCUS5582</name>
</gene>
<sequence length="72" mass="8184">MSSLSLYKSLQEQGFDVGLCLNGGLYVAQNRESMTTICRRKDLLTHTGSLQVEILRPQEIRQRFPQVTAEDL</sequence>